<evidence type="ECO:0000259" key="2">
    <source>
        <dbReference type="Pfam" id="PF00561"/>
    </source>
</evidence>
<name>A0ABZ0VGD4_9MICO</name>
<dbReference type="Gene3D" id="3.40.50.1820">
    <property type="entry name" value="alpha/beta hydrolase"/>
    <property type="match status" value="1"/>
</dbReference>
<dbReference type="EMBL" id="CP139779">
    <property type="protein sequence ID" value="WQB71882.1"/>
    <property type="molecule type" value="Genomic_DNA"/>
</dbReference>
<protein>
    <submittedName>
        <fullName evidence="3">Alpha/beta hydrolase</fullName>
    </submittedName>
</protein>
<dbReference type="PRINTS" id="PR00111">
    <property type="entry name" value="ABHYDROLASE"/>
</dbReference>
<sequence length="302" mass="32447">MTAPGTHRHLTRDVPVSGGALRVGVWEPSDPVRGEILAVHGVTSSHRVWAHVVPRLPGVRVVAPDLRGRGRSSAGGPAGMARHADDLAAVLAETIGRAPLVVGHSMGGFVSVVLAHRHPDLVDRVLLIDGGLPLQAPEGLSPEQTVGAILGPTAARLRMTFADETAYLEFWRDHPAFPPPWTPELDDYFRYDLVDADGGGMRPATSEAVTIDDTVDLTTGTTLPAALAALSHPTRLVTVPRGLRDEEPGLYPPEHLRRLLSEHPVIEHRRVDGFNHYTIVLTPEGADVVAEEIDAQLDRRGG</sequence>
<dbReference type="GO" id="GO:0016787">
    <property type="term" value="F:hydrolase activity"/>
    <property type="evidence" value="ECO:0007669"/>
    <property type="project" value="UniProtKB-KW"/>
</dbReference>
<gene>
    <name evidence="3" type="ORF">T9R20_08035</name>
</gene>
<keyword evidence="1 3" id="KW-0378">Hydrolase</keyword>
<dbReference type="InterPro" id="IPR000073">
    <property type="entry name" value="AB_hydrolase_1"/>
</dbReference>
<evidence type="ECO:0000256" key="1">
    <source>
        <dbReference type="ARBA" id="ARBA00022801"/>
    </source>
</evidence>
<feature type="domain" description="AB hydrolase-1" evidence="2">
    <location>
        <begin position="36"/>
        <end position="136"/>
    </location>
</feature>
<dbReference type="Pfam" id="PF00561">
    <property type="entry name" value="Abhydrolase_1"/>
    <property type="match status" value="1"/>
</dbReference>
<accession>A0ABZ0VGD4</accession>
<dbReference type="RefSeq" id="WP_322411995.1">
    <property type="nucleotide sequence ID" value="NZ_CP139779.1"/>
</dbReference>
<evidence type="ECO:0000313" key="3">
    <source>
        <dbReference type="EMBL" id="WQB71882.1"/>
    </source>
</evidence>
<dbReference type="PANTHER" id="PTHR43798">
    <property type="entry name" value="MONOACYLGLYCEROL LIPASE"/>
    <property type="match status" value="1"/>
</dbReference>
<organism evidence="3 4">
    <name type="scientific">Microbacterium invictum</name>
    <dbReference type="NCBI Taxonomy" id="515415"/>
    <lineage>
        <taxon>Bacteria</taxon>
        <taxon>Bacillati</taxon>
        <taxon>Actinomycetota</taxon>
        <taxon>Actinomycetes</taxon>
        <taxon>Micrococcales</taxon>
        <taxon>Microbacteriaceae</taxon>
        <taxon>Microbacterium</taxon>
    </lineage>
</organism>
<reference evidence="3 4" key="1">
    <citation type="submission" date="2023-06" db="EMBL/GenBank/DDBJ databases">
        <title>Rock-solubilizing bacteria, Microbacterium invictum, promotes re-establishment of vegetation in rocky wasteland by accelerating rock bio-weathering and reshaping soil bacterial community.</title>
        <authorList>
            <person name="Liu C."/>
        </authorList>
    </citation>
    <scope>NUCLEOTIDE SEQUENCE [LARGE SCALE GENOMIC DNA]</scope>
    <source>
        <strain evidence="3 4">X-18</strain>
    </source>
</reference>
<evidence type="ECO:0000313" key="4">
    <source>
        <dbReference type="Proteomes" id="UP001324533"/>
    </source>
</evidence>
<dbReference type="PANTHER" id="PTHR43798:SF31">
    <property type="entry name" value="AB HYDROLASE SUPERFAMILY PROTEIN YCLE"/>
    <property type="match status" value="1"/>
</dbReference>
<keyword evidence="4" id="KW-1185">Reference proteome</keyword>
<dbReference type="Proteomes" id="UP001324533">
    <property type="component" value="Chromosome"/>
</dbReference>
<proteinExistence type="predicted"/>
<dbReference type="InterPro" id="IPR029058">
    <property type="entry name" value="AB_hydrolase_fold"/>
</dbReference>
<dbReference type="SUPFAM" id="SSF53474">
    <property type="entry name" value="alpha/beta-Hydrolases"/>
    <property type="match status" value="1"/>
</dbReference>
<dbReference type="InterPro" id="IPR050266">
    <property type="entry name" value="AB_hydrolase_sf"/>
</dbReference>